<feature type="region of interest" description="Disordered" evidence="1">
    <location>
        <begin position="1"/>
        <end position="29"/>
    </location>
</feature>
<dbReference type="AlphaFoldDB" id="A0A2V0PLM7"/>
<organism evidence="2 3">
    <name type="scientific">Raphidocelis subcapitata</name>
    <dbReference type="NCBI Taxonomy" id="307507"/>
    <lineage>
        <taxon>Eukaryota</taxon>
        <taxon>Viridiplantae</taxon>
        <taxon>Chlorophyta</taxon>
        <taxon>core chlorophytes</taxon>
        <taxon>Chlorophyceae</taxon>
        <taxon>CS clade</taxon>
        <taxon>Sphaeropleales</taxon>
        <taxon>Selenastraceae</taxon>
        <taxon>Raphidocelis</taxon>
    </lineage>
</organism>
<dbReference type="InterPro" id="IPR036291">
    <property type="entry name" value="NAD(P)-bd_dom_sf"/>
</dbReference>
<dbReference type="Proteomes" id="UP000247498">
    <property type="component" value="Unassembled WGS sequence"/>
</dbReference>
<keyword evidence="3" id="KW-1185">Reference proteome</keyword>
<evidence type="ECO:0000313" key="3">
    <source>
        <dbReference type="Proteomes" id="UP000247498"/>
    </source>
</evidence>
<sequence>MGTLHSRRRSATAGIPAGGRGPRAAGAGAAAAPRPAAALRCGGVPEGAWTICDVRDVAAAHVAAAENPDAAGRYIVSQPGSIDARFVTDALKGALPGAAALPDGPRTATKETIDASKVRTQLGIELHPAAQTIADGAASLLEHGLAAPAWAAKGAAAKVPAAAF</sequence>
<dbReference type="EMBL" id="BDRX01000227">
    <property type="protein sequence ID" value="GBG00450.1"/>
    <property type="molecule type" value="Genomic_DNA"/>
</dbReference>
<gene>
    <name evidence="2" type="ORF">Rsub_13159</name>
</gene>
<dbReference type="OrthoDB" id="2735536at2759"/>
<dbReference type="STRING" id="307507.A0A2V0PLM7"/>
<dbReference type="SUPFAM" id="SSF51735">
    <property type="entry name" value="NAD(P)-binding Rossmann-fold domains"/>
    <property type="match status" value="1"/>
</dbReference>
<accession>A0A2V0PLM7</accession>
<feature type="compositionally biased region" description="Basic residues" evidence="1">
    <location>
        <begin position="1"/>
        <end position="10"/>
    </location>
</feature>
<comment type="caution">
    <text evidence="2">The sequence shown here is derived from an EMBL/GenBank/DDBJ whole genome shotgun (WGS) entry which is preliminary data.</text>
</comment>
<protein>
    <submittedName>
        <fullName evidence="2">Cinnamyl alcohol dehydrogenase</fullName>
    </submittedName>
</protein>
<evidence type="ECO:0000256" key="1">
    <source>
        <dbReference type="SAM" id="MobiDB-lite"/>
    </source>
</evidence>
<proteinExistence type="predicted"/>
<name>A0A2V0PLM7_9CHLO</name>
<dbReference type="InParanoid" id="A0A2V0PLM7"/>
<evidence type="ECO:0000313" key="2">
    <source>
        <dbReference type="EMBL" id="GBG00450.1"/>
    </source>
</evidence>
<reference evidence="2 3" key="1">
    <citation type="journal article" date="2018" name="Sci. Rep.">
        <title>Raphidocelis subcapitata (=Pseudokirchneriella subcapitata) provides an insight into genome evolution and environmental adaptations in the Sphaeropleales.</title>
        <authorList>
            <person name="Suzuki S."/>
            <person name="Yamaguchi H."/>
            <person name="Nakajima N."/>
            <person name="Kawachi M."/>
        </authorList>
    </citation>
    <scope>NUCLEOTIDE SEQUENCE [LARGE SCALE GENOMIC DNA]</scope>
    <source>
        <strain evidence="2 3">NIES-35</strain>
    </source>
</reference>
<dbReference type="Gene3D" id="3.40.50.720">
    <property type="entry name" value="NAD(P)-binding Rossmann-like Domain"/>
    <property type="match status" value="1"/>
</dbReference>